<sequence>IHLHLLAKKTTLYLALYTLNSLLLPSVSTPRFDLCWFMKSEPFSLLHSLALLFDRRETNVISMKTVDILYALLKEFMRLLTEYVTSIQDDYNQDGKLLLRMRQKCVMSNNNVCTHLLEMHRSNSFVVQHFYKESLNFSE</sequence>
<evidence type="ECO:0000313" key="1">
    <source>
        <dbReference type="EMBL" id="CAG8789464.1"/>
    </source>
</evidence>
<accession>A0ACA9REB2</accession>
<proteinExistence type="predicted"/>
<feature type="non-terminal residue" evidence="1">
    <location>
        <position position="1"/>
    </location>
</feature>
<name>A0ACA9REB2_9GLOM</name>
<comment type="caution">
    <text evidence="1">The sequence shown here is derived from an EMBL/GenBank/DDBJ whole genome shotgun (WGS) entry which is preliminary data.</text>
</comment>
<gene>
    <name evidence="1" type="ORF">SPELUC_LOCUS17092</name>
</gene>
<keyword evidence="2" id="KW-1185">Reference proteome</keyword>
<organism evidence="1 2">
    <name type="scientific">Cetraspora pellucida</name>
    <dbReference type="NCBI Taxonomy" id="1433469"/>
    <lineage>
        <taxon>Eukaryota</taxon>
        <taxon>Fungi</taxon>
        <taxon>Fungi incertae sedis</taxon>
        <taxon>Mucoromycota</taxon>
        <taxon>Glomeromycotina</taxon>
        <taxon>Glomeromycetes</taxon>
        <taxon>Diversisporales</taxon>
        <taxon>Gigasporaceae</taxon>
        <taxon>Cetraspora</taxon>
    </lineage>
</organism>
<evidence type="ECO:0000313" key="2">
    <source>
        <dbReference type="Proteomes" id="UP000789366"/>
    </source>
</evidence>
<protein>
    <submittedName>
        <fullName evidence="1">924_t:CDS:1</fullName>
    </submittedName>
</protein>
<dbReference type="Proteomes" id="UP000789366">
    <property type="component" value="Unassembled WGS sequence"/>
</dbReference>
<reference evidence="1" key="1">
    <citation type="submission" date="2021-06" db="EMBL/GenBank/DDBJ databases">
        <authorList>
            <person name="Kallberg Y."/>
            <person name="Tangrot J."/>
            <person name="Rosling A."/>
        </authorList>
    </citation>
    <scope>NUCLEOTIDE SEQUENCE</scope>
    <source>
        <strain evidence="1">28 12/20/2015</strain>
    </source>
</reference>
<dbReference type="EMBL" id="CAJVPW010067649">
    <property type="protein sequence ID" value="CAG8789464.1"/>
    <property type="molecule type" value="Genomic_DNA"/>
</dbReference>